<dbReference type="InterPro" id="IPR050879">
    <property type="entry name" value="Acyltransferase_3"/>
</dbReference>
<evidence type="ECO:0000256" key="9">
    <source>
        <dbReference type="SAM" id="Phobius"/>
    </source>
</evidence>
<dbReference type="InterPro" id="IPR036514">
    <property type="entry name" value="SGNH_hydro_sf"/>
</dbReference>
<feature type="transmembrane region" description="Helical" evidence="9">
    <location>
        <begin position="309"/>
        <end position="334"/>
    </location>
</feature>
<keyword evidence="5 9" id="KW-1133">Transmembrane helix</keyword>
<evidence type="ECO:0000256" key="6">
    <source>
        <dbReference type="ARBA" id="ARBA00023136"/>
    </source>
</evidence>
<keyword evidence="6 9" id="KW-0472">Membrane</keyword>
<feature type="transmembrane region" description="Helical" evidence="9">
    <location>
        <begin position="243"/>
        <end position="263"/>
    </location>
</feature>
<dbReference type="Gene3D" id="3.40.50.1110">
    <property type="entry name" value="SGNH hydrolase"/>
    <property type="match status" value="1"/>
</dbReference>
<feature type="transmembrane region" description="Helical" evidence="9">
    <location>
        <begin position="211"/>
        <end position="231"/>
    </location>
</feature>
<dbReference type="SUPFAM" id="SSF52266">
    <property type="entry name" value="SGNH hydrolase"/>
    <property type="match status" value="1"/>
</dbReference>
<feature type="transmembrane region" description="Helical" evidence="9">
    <location>
        <begin position="269"/>
        <end position="289"/>
    </location>
</feature>
<comment type="caution">
    <text evidence="11">The sequence shown here is derived from an EMBL/GenBank/DDBJ whole genome shotgun (WGS) entry which is preliminary data.</text>
</comment>
<evidence type="ECO:0000256" key="8">
    <source>
        <dbReference type="SAM" id="MobiDB-lite"/>
    </source>
</evidence>
<keyword evidence="2" id="KW-1003">Cell membrane</keyword>
<feature type="transmembrane region" description="Helical" evidence="9">
    <location>
        <begin position="340"/>
        <end position="361"/>
    </location>
</feature>
<dbReference type="CDD" id="cd01840">
    <property type="entry name" value="SGNH_hydrolase_yrhL_like"/>
    <property type="match status" value="1"/>
</dbReference>
<feature type="transmembrane region" description="Helical" evidence="9">
    <location>
        <begin position="387"/>
        <end position="408"/>
    </location>
</feature>
<feature type="transmembrane region" description="Helical" evidence="9">
    <location>
        <begin position="179"/>
        <end position="199"/>
    </location>
</feature>
<dbReference type="RefSeq" id="WP_187996306.1">
    <property type="nucleotide sequence ID" value="NZ_JACEXG010000002.1"/>
</dbReference>
<feature type="region of interest" description="Disordered" evidence="8">
    <location>
        <begin position="418"/>
        <end position="475"/>
    </location>
</feature>
<dbReference type="InterPro" id="IPR002656">
    <property type="entry name" value="Acyl_transf_3_dom"/>
</dbReference>
<evidence type="ECO:0000256" key="1">
    <source>
        <dbReference type="ARBA" id="ARBA00004651"/>
    </source>
</evidence>
<comment type="subcellular location">
    <subcellularLocation>
        <location evidence="1">Cell membrane</location>
        <topology evidence="1">Multi-pass membrane protein</topology>
    </subcellularLocation>
</comment>
<dbReference type="PANTHER" id="PTHR23028:SF53">
    <property type="entry name" value="ACYL_TRANSF_3 DOMAIN-CONTAINING PROTEIN"/>
    <property type="match status" value="1"/>
</dbReference>
<name>A0ABS2TEY5_9ACTO</name>
<accession>A0ABS2TEY5</accession>
<feature type="domain" description="Acyltransferase 3" evidence="10">
    <location>
        <begin position="22"/>
        <end position="354"/>
    </location>
</feature>
<feature type="transmembrane region" description="Helical" evidence="9">
    <location>
        <begin position="21"/>
        <end position="41"/>
    </location>
</feature>
<keyword evidence="7" id="KW-0012">Acyltransferase</keyword>
<evidence type="ECO:0000256" key="4">
    <source>
        <dbReference type="ARBA" id="ARBA00022692"/>
    </source>
</evidence>
<evidence type="ECO:0000313" key="12">
    <source>
        <dbReference type="Proteomes" id="UP000705983"/>
    </source>
</evidence>
<feature type="compositionally biased region" description="Basic and acidic residues" evidence="8">
    <location>
        <begin position="422"/>
        <end position="432"/>
    </location>
</feature>
<keyword evidence="12" id="KW-1185">Reference proteome</keyword>
<dbReference type="Proteomes" id="UP000705983">
    <property type="component" value="Unassembled WGS sequence"/>
</dbReference>
<dbReference type="Pfam" id="PF01757">
    <property type="entry name" value="Acyl_transf_3"/>
    <property type="match status" value="1"/>
</dbReference>
<evidence type="ECO:0000313" key="11">
    <source>
        <dbReference type="EMBL" id="MBM9432933.1"/>
    </source>
</evidence>
<feature type="transmembrane region" description="Helical" evidence="9">
    <location>
        <begin position="151"/>
        <end position="172"/>
    </location>
</feature>
<keyword evidence="4 9" id="KW-0812">Transmembrane</keyword>
<evidence type="ECO:0000256" key="7">
    <source>
        <dbReference type="ARBA" id="ARBA00023315"/>
    </source>
</evidence>
<proteinExistence type="predicted"/>
<sequence>MNNMSAPDRVNSTVRISMRRIVGLDGLRAIATGLVLVFHLIPGWAGIGYIGVDIFFVLSGFLITSLLIVSSANHGGPRLADFWRRRFRRLFPAVFVATIGASALAVFAGADARVALGRQVLGSLTATYNWVEIASGSSYFEQASPLLFTNMWSLAVEQQFYLFWPIIVVLLLRRRTRWRIAVSLAIAAGSIALHIVLLGEDVTRSYMGTDTHLWGLMFGACLAFAMSRTVVGRHELAASPRSAQWGRAGWVGILAIMAAGMTIPDSLAMYPWAMVAASALTVLVIRALLPDVQSAESSALRAVLGSRILSWIGVRSYGIYLWHWPLFVIFYYRLPLLDPMIVAAAVAVLSVIAAHLSFTYIEDPIRRMGLRPWLASIRDRISRLNPAGAIASVTAPLLVLSLAGAAIITAPSVSSAQQAVEDGGKADADIHAPEGTPDANPETISPIPGGGAQSTTPPTPEAPEPTPEPTPAFVGPATWDEVTIIGDSIVLASQYSLSEAMPGVVIDAAESRSIQAAPTIIAQHAANGTLGNFVVVSLATNGAISDGNVDAVLDAVGPERKVVFVTAFGPPRASWIPDSNRAIASAAHRHPDRVLVADWYTAIADHTDLLAGDAVHPGREGAKIYAETIRTTLTP</sequence>
<reference evidence="12" key="1">
    <citation type="submission" date="2021-02" db="EMBL/GenBank/DDBJ databases">
        <title>Leucobacter sp. CX169.</title>
        <authorList>
            <person name="Cheng Y."/>
        </authorList>
    </citation>
    <scope>NUCLEOTIDE SEQUENCE [LARGE SCALE GENOMIC DNA]</scope>
    <source>
        <strain evidence="12">JY899</strain>
    </source>
</reference>
<feature type="transmembrane region" description="Helical" evidence="9">
    <location>
        <begin position="90"/>
        <end position="110"/>
    </location>
</feature>
<evidence type="ECO:0000256" key="3">
    <source>
        <dbReference type="ARBA" id="ARBA00022679"/>
    </source>
</evidence>
<organism evidence="11 12">
    <name type="scientific">Flaviflexus equikiangi</name>
    <dbReference type="NCBI Taxonomy" id="2758573"/>
    <lineage>
        <taxon>Bacteria</taxon>
        <taxon>Bacillati</taxon>
        <taxon>Actinomycetota</taxon>
        <taxon>Actinomycetes</taxon>
        <taxon>Actinomycetales</taxon>
        <taxon>Actinomycetaceae</taxon>
        <taxon>Flaviflexus</taxon>
    </lineage>
</organism>
<keyword evidence="3" id="KW-0808">Transferase</keyword>
<feature type="transmembrane region" description="Helical" evidence="9">
    <location>
        <begin position="47"/>
        <end position="69"/>
    </location>
</feature>
<dbReference type="EMBL" id="JAFFJS010000002">
    <property type="protein sequence ID" value="MBM9432933.1"/>
    <property type="molecule type" value="Genomic_DNA"/>
</dbReference>
<evidence type="ECO:0000256" key="5">
    <source>
        <dbReference type="ARBA" id="ARBA00022989"/>
    </source>
</evidence>
<dbReference type="PANTHER" id="PTHR23028">
    <property type="entry name" value="ACETYLTRANSFERASE"/>
    <property type="match status" value="1"/>
</dbReference>
<evidence type="ECO:0000259" key="10">
    <source>
        <dbReference type="Pfam" id="PF01757"/>
    </source>
</evidence>
<gene>
    <name evidence="11" type="ORF">JVW63_04370</name>
</gene>
<feature type="compositionally biased region" description="Pro residues" evidence="8">
    <location>
        <begin position="457"/>
        <end position="470"/>
    </location>
</feature>
<evidence type="ECO:0000256" key="2">
    <source>
        <dbReference type="ARBA" id="ARBA00022475"/>
    </source>
</evidence>
<protein>
    <submittedName>
        <fullName evidence="11">Acetyltransferase</fullName>
    </submittedName>
</protein>